<dbReference type="AlphaFoldDB" id="A0A0D0Y776"/>
<keyword evidence="2" id="KW-1185">Reference proteome</keyword>
<reference evidence="1 2" key="1">
    <citation type="submission" date="2013-08" db="EMBL/GenBank/DDBJ databases">
        <title>Lactobacillus wasatchii sp. WDC04, a late gas producing bacteria isolated from aged chedder cheese.</title>
        <authorList>
            <person name="Oberg C.J."/>
            <person name="Culumber M."/>
            <person name="McMahon D.J."/>
            <person name="Broadbent J.R."/>
            <person name="Oberg T.S."/>
            <person name="Ortaki F."/>
        </authorList>
    </citation>
    <scope>NUCLEOTIDE SEQUENCE [LARGE SCALE GENOMIC DNA]</scope>
    <source>
        <strain evidence="1 2">WDC04</strain>
    </source>
</reference>
<evidence type="ECO:0000313" key="1">
    <source>
        <dbReference type="EMBL" id="KIS04093.1"/>
    </source>
</evidence>
<dbReference type="EMBL" id="AWTT01000004">
    <property type="protein sequence ID" value="KIS04093.1"/>
    <property type="molecule type" value="Genomic_DNA"/>
</dbReference>
<name>A0A0D0Y776_9LACO</name>
<evidence type="ECO:0000313" key="2">
    <source>
        <dbReference type="Proteomes" id="UP000032279"/>
    </source>
</evidence>
<accession>A0A0D0Y776</accession>
<dbReference type="STRING" id="1335616.WDC_0295"/>
<dbReference type="Proteomes" id="UP000032279">
    <property type="component" value="Unassembled WGS sequence"/>
</dbReference>
<sequence>MKWSLKELAHYKDEPLSFNSTLDLNASLTERFSDLILAVDPVQIKGDLSYEKGDVMVTATVTTVLTVPSSRSLTPVKLPTHFSFTEFYLADASHLERYESDETVIVLDEDQMIDLDEAVAENIVLGIPMRVLSSEEQTGAPLPTGSDWEVVSEDDYVAHATKHNSVDPRLAKLKELFPDQDDNKN</sequence>
<gene>
    <name evidence="1" type="ORF">WDC_0295</name>
</gene>
<proteinExistence type="predicted"/>
<comment type="caution">
    <text evidence="1">The sequence shown here is derived from an EMBL/GenBank/DDBJ whole genome shotgun (WGS) entry which is preliminary data.</text>
</comment>
<dbReference type="RefSeq" id="WP_044010025.1">
    <property type="nucleotide sequence ID" value="NZ_AWTT01000004.1"/>
</dbReference>
<dbReference type="Pfam" id="PF02620">
    <property type="entry name" value="YceD"/>
    <property type="match status" value="1"/>
</dbReference>
<dbReference type="InterPro" id="IPR003772">
    <property type="entry name" value="YceD"/>
</dbReference>
<protein>
    <recommendedName>
        <fullName evidence="3">Protein in cluster with ribosomal protein L32p</fullName>
    </recommendedName>
</protein>
<organism evidence="1 2">
    <name type="scientific">Paucilactobacillus wasatchensis</name>
    <dbReference type="NCBI Taxonomy" id="1335616"/>
    <lineage>
        <taxon>Bacteria</taxon>
        <taxon>Bacillati</taxon>
        <taxon>Bacillota</taxon>
        <taxon>Bacilli</taxon>
        <taxon>Lactobacillales</taxon>
        <taxon>Lactobacillaceae</taxon>
        <taxon>Paucilactobacillus</taxon>
    </lineage>
</organism>
<dbReference type="PATRIC" id="fig|1335616.4.peg.294"/>
<dbReference type="OrthoDB" id="9790372at2"/>
<evidence type="ECO:0008006" key="3">
    <source>
        <dbReference type="Google" id="ProtNLM"/>
    </source>
</evidence>